<keyword evidence="1" id="KW-0812">Transmembrane</keyword>
<feature type="transmembrane region" description="Helical" evidence="1">
    <location>
        <begin position="21"/>
        <end position="45"/>
    </location>
</feature>
<proteinExistence type="predicted"/>
<keyword evidence="1" id="KW-1133">Transmembrane helix</keyword>
<keyword evidence="1" id="KW-0472">Membrane</keyword>
<feature type="transmembrane region" description="Helical" evidence="1">
    <location>
        <begin position="51"/>
        <end position="70"/>
    </location>
</feature>
<dbReference type="AlphaFoldDB" id="A0A848LLK0"/>
<name>A0A848LLK0_9BACT</name>
<keyword evidence="3" id="KW-1185">Reference proteome</keyword>
<dbReference type="Proteomes" id="UP000518300">
    <property type="component" value="Unassembled WGS sequence"/>
</dbReference>
<evidence type="ECO:0000256" key="1">
    <source>
        <dbReference type="SAM" id="Phobius"/>
    </source>
</evidence>
<accession>A0A848LLK0</accession>
<dbReference type="EMBL" id="JABBJJ010000149">
    <property type="protein sequence ID" value="NMO18685.1"/>
    <property type="molecule type" value="Genomic_DNA"/>
</dbReference>
<gene>
    <name evidence="2" type="ORF">HG543_28040</name>
</gene>
<dbReference type="RefSeq" id="WP_169347949.1">
    <property type="nucleotide sequence ID" value="NZ_JABBJJ010000149.1"/>
</dbReference>
<comment type="caution">
    <text evidence="2">The sequence shown here is derived from an EMBL/GenBank/DDBJ whole genome shotgun (WGS) entry which is preliminary data.</text>
</comment>
<reference evidence="2 3" key="1">
    <citation type="submission" date="2020-04" db="EMBL/GenBank/DDBJ databases">
        <title>Draft genome of Pyxidicoccus fallax type strain.</title>
        <authorList>
            <person name="Whitworth D.E."/>
        </authorList>
    </citation>
    <scope>NUCLEOTIDE SEQUENCE [LARGE SCALE GENOMIC DNA]</scope>
    <source>
        <strain evidence="2 3">DSM 14698</strain>
    </source>
</reference>
<sequence>MTVQYDANIIRDHAAALYSRAARIVFMTGFLGCVIGAIVGAALGAPTGGKPGIFLLLGAVFGALVGVSIGRGRAFVLQLQAQTALCQVAIEANTRRAADAAGEAIRPAASGHLSQVG</sequence>
<protein>
    <submittedName>
        <fullName evidence="2">Uncharacterized protein</fullName>
    </submittedName>
</protein>
<evidence type="ECO:0000313" key="2">
    <source>
        <dbReference type="EMBL" id="NMO18685.1"/>
    </source>
</evidence>
<organism evidence="2 3">
    <name type="scientific">Pyxidicoccus fallax</name>
    <dbReference type="NCBI Taxonomy" id="394095"/>
    <lineage>
        <taxon>Bacteria</taxon>
        <taxon>Pseudomonadati</taxon>
        <taxon>Myxococcota</taxon>
        <taxon>Myxococcia</taxon>
        <taxon>Myxococcales</taxon>
        <taxon>Cystobacterineae</taxon>
        <taxon>Myxococcaceae</taxon>
        <taxon>Pyxidicoccus</taxon>
    </lineage>
</organism>
<evidence type="ECO:0000313" key="3">
    <source>
        <dbReference type="Proteomes" id="UP000518300"/>
    </source>
</evidence>